<dbReference type="EnsemblMetazoa" id="AALFPA23_011771.R16721">
    <property type="protein sequence ID" value="AALFPA23_011771.P16721"/>
    <property type="gene ID" value="AALFPA23_011771"/>
</dbReference>
<organism evidence="4 5">
    <name type="scientific">Aedes albopictus</name>
    <name type="common">Asian tiger mosquito</name>
    <name type="synonym">Stegomyia albopicta</name>
    <dbReference type="NCBI Taxonomy" id="7160"/>
    <lineage>
        <taxon>Eukaryota</taxon>
        <taxon>Metazoa</taxon>
        <taxon>Ecdysozoa</taxon>
        <taxon>Arthropoda</taxon>
        <taxon>Hexapoda</taxon>
        <taxon>Insecta</taxon>
        <taxon>Pterygota</taxon>
        <taxon>Neoptera</taxon>
        <taxon>Endopterygota</taxon>
        <taxon>Diptera</taxon>
        <taxon>Nematocera</taxon>
        <taxon>Culicoidea</taxon>
        <taxon>Culicidae</taxon>
        <taxon>Culicinae</taxon>
        <taxon>Aedini</taxon>
        <taxon>Aedes</taxon>
        <taxon>Stegomyia</taxon>
    </lineage>
</organism>
<reference evidence="5" key="1">
    <citation type="journal article" date="2015" name="Proc. Natl. Acad. Sci. U.S.A.">
        <title>Genome sequence of the Asian Tiger mosquito, Aedes albopictus, reveals insights into its biology, genetics, and evolution.</title>
        <authorList>
            <person name="Chen X.G."/>
            <person name="Jiang X."/>
            <person name="Gu J."/>
            <person name="Xu M."/>
            <person name="Wu Y."/>
            <person name="Deng Y."/>
            <person name="Zhang C."/>
            <person name="Bonizzoni M."/>
            <person name="Dermauw W."/>
            <person name="Vontas J."/>
            <person name="Armbruster P."/>
            <person name="Huang X."/>
            <person name="Yang Y."/>
            <person name="Zhang H."/>
            <person name="He W."/>
            <person name="Peng H."/>
            <person name="Liu Y."/>
            <person name="Wu K."/>
            <person name="Chen J."/>
            <person name="Lirakis M."/>
            <person name="Topalis P."/>
            <person name="Van Leeuwen T."/>
            <person name="Hall A.B."/>
            <person name="Jiang X."/>
            <person name="Thorpe C."/>
            <person name="Mueller R.L."/>
            <person name="Sun C."/>
            <person name="Waterhouse R.M."/>
            <person name="Yan G."/>
            <person name="Tu Z.J."/>
            <person name="Fang X."/>
            <person name="James A.A."/>
        </authorList>
    </citation>
    <scope>NUCLEOTIDE SEQUENCE [LARGE SCALE GENOMIC DNA]</scope>
    <source>
        <strain evidence="5">Foshan</strain>
    </source>
</reference>
<dbReference type="InterPro" id="IPR043502">
    <property type="entry name" value="DNA/RNA_pol_sf"/>
</dbReference>
<evidence type="ECO:0000313" key="5">
    <source>
        <dbReference type="Proteomes" id="UP000069940"/>
    </source>
</evidence>
<feature type="region of interest" description="Disordered" evidence="2">
    <location>
        <begin position="1"/>
        <end position="23"/>
    </location>
</feature>
<dbReference type="PANTHER" id="PTHR47331:SF1">
    <property type="entry name" value="GAG-LIKE PROTEIN"/>
    <property type="match status" value="1"/>
</dbReference>
<protein>
    <recommendedName>
        <fullName evidence="3">Integrase catalytic domain-containing protein</fullName>
    </recommendedName>
</protein>
<dbReference type="InterPro" id="IPR012337">
    <property type="entry name" value="RNaseH-like_sf"/>
</dbReference>
<keyword evidence="1" id="KW-0175">Coiled coil</keyword>
<dbReference type="GeneID" id="134290336"/>
<evidence type="ECO:0000313" key="4">
    <source>
        <dbReference type="EnsemblMetazoa" id="AALFPA23_011771.P16721"/>
    </source>
</evidence>
<proteinExistence type="predicted"/>
<dbReference type="InterPro" id="IPR036397">
    <property type="entry name" value="RNaseH_sf"/>
</dbReference>
<feature type="compositionally biased region" description="Polar residues" evidence="2">
    <location>
        <begin position="471"/>
        <end position="492"/>
    </location>
</feature>
<feature type="coiled-coil region" evidence="1">
    <location>
        <begin position="87"/>
        <end position="140"/>
    </location>
</feature>
<keyword evidence="5" id="KW-1185">Reference proteome</keyword>
<accession>A0ABM1YSH1</accession>
<dbReference type="InterPro" id="IPR005312">
    <property type="entry name" value="DUF1759"/>
</dbReference>
<dbReference type="InterPro" id="IPR008042">
    <property type="entry name" value="Retrotrans_Pao"/>
</dbReference>
<feature type="region of interest" description="Disordered" evidence="2">
    <location>
        <begin position="469"/>
        <end position="492"/>
    </location>
</feature>
<evidence type="ECO:0000256" key="2">
    <source>
        <dbReference type="SAM" id="MobiDB-lite"/>
    </source>
</evidence>
<evidence type="ECO:0000259" key="3">
    <source>
        <dbReference type="PROSITE" id="PS50994"/>
    </source>
</evidence>
<dbReference type="SUPFAM" id="SSF53098">
    <property type="entry name" value="Ribonuclease H-like"/>
    <property type="match status" value="1"/>
</dbReference>
<dbReference type="PROSITE" id="PS50994">
    <property type="entry name" value="INTEGRASE"/>
    <property type="match status" value="1"/>
</dbReference>
<dbReference type="InterPro" id="IPR001584">
    <property type="entry name" value="Integrase_cat-core"/>
</dbReference>
<dbReference type="SUPFAM" id="SSF56672">
    <property type="entry name" value="DNA/RNA polymerases"/>
    <property type="match status" value="1"/>
</dbReference>
<dbReference type="RefSeq" id="XP_062713437.1">
    <property type="nucleotide sequence ID" value="XM_062857453.1"/>
</dbReference>
<dbReference type="Proteomes" id="UP000069940">
    <property type="component" value="Unassembled WGS sequence"/>
</dbReference>
<sequence length="1829" mass="206129">MPNPSCEFPEVSTLRSGGQPDDHAVVRSANRRPVYTLHAVFLRIEIVQGILTALVRFFVPRQTIRSMADERRKQILASRRTTLLASLGRAEQFMAQYQEERDKLEVELRLENLDVIWQGLEDVQAELEEMEEGNEGMVRNLSYRSNFEPLLFKIKAFLRSKLPAPINVNGNLPPPTTTGAPSTLKGLKLPTISLPEFSGDYKDWLAFHDTFLALIHTNTDVADIQKFHYLRAAIKGEAAQLIESIGISAANYPLAWDALVSRYANEYLLRKRHLQALLDCPKMKRESASALHAIVDDFERHVKILGQLGEPVDNWSTMLEHILCTRLHDDTLKAWEDYASTLNAVTYKHLVEFLHRRMRVLESISVNQHHQSTTPQPQSSFPRKPFPIKVSSHAAVEGSSMKCYACDQRHPLIKCYKFEKFPIAEKMSLLNSKRLCLNCFRNDHLARNCASKYSCKVCQKRHHSLIHAAYSESSNRPNVEPSSSGASKSSVQTNVATSGPAELLSASTLSKPEESVCSIPMQGCGRNVFMLTVVLKVVDCYGQEHLARALLDCASQPNIISENMAQILRLQRSKVNVLIHGVGEKPQHARNAVRTQIRSRKEDFALDVDFLVLKSVIPKLPAQDVPIADWNLPQDLFYADPNFNLSSGIDMIIGNEHFFSCFKSAARIHLSDSLPLLVDSAFGWIVSGAVNTPKNRQEASACSITTMSLVSLEESLERFWEIEELPTRSAYSMDEKKCEDLYASTVSRNPEGRYIVRLPRKQNFDELIGESRATALRRFELLERRLDRDSQLKEEYHKFMREYLELGHMRLVSDEEVEGSNQCFLPHHPVLKEANTTTKVRVVFDASPKTSSGHSLNEALLVGPVVQDDIHAICLRFRTFPVAVVSDVAKMYRQVLHHPDDTPFQQILFRFHDADPVQTYRLLTVTYGMAPSSFLATRTLVQLADDEGDAYPLGGPAVKKGFYVDDFIGGAQSIPEAIQLRTELGELMAKGGFCLRKWTSNKLEVLQGLEPDQIGTQSAIQFGKDETIKALGICWEPEADIFRVETALRPSHGPITKRTILSGISQLFDPLGIVSPVVIRAKMLMQLLWVQPCGWDDAVSESIADKWNSYAKQLPKLSDFHVPRYALLPNATIQLHTFSDASEAAYGACTYARSVDSQGNVAVHLLASKSRVAPLKRISLPRLELCAADLATKLHTKISEALQIDISASYFWSDSTVTLQWIRAPPNNWKTFVANRVSAIQSATHGAHWNHVAGKQNPADHVSRGMEIDEFIQCEEWKHGPKWLSLPEKQWPCEQVPEYPDDGKERRKVVVAVTRSEALVNPYFASFSSHSAMVRITAYCLRFVRYCREKRRTLPSCDPLPNNALSQEELAASQSILIKLTQADGFKEELKHLRSGNAVSKKSPICRLSPILDPEGIIRVGGRLNLLEQPYITKHPVLLPNPHPYTRLLAKQYHLKLIHGGGRLTLAAMREKFWPIRGRRLIQGVIHACFRCNRASPVPATQQLGQLPIHRIRPSRPFSITGVDFAGPVYLRAIHKRAQPTKAYICIFVCFSTKAVHIELVGDLSTPAFLAAFRRFVSRRGRPSDVYSDNGKNFEGAKNELEEIHRLLQENTDDIHTFCANESINWHLCPPKAPHFGGLWEAAVKVAKTHLYRQLGNSRLTFEEMTTLLTQIEAAMNSRPLVPLSEDPNDLACLTPAHFLIGSTMHAVPEPDLTKVSLSMLDRLQATQRAYQQFWHHWRSEYLQELQLCTKNNKPNDAFLPGRLVILVDEQQHPVKWPLARIVNIHPGNDQLTRVVTLKTSRGIIKRPITKICLLPSYNDDECVPGVSE</sequence>
<name>A0ABM1YSH1_AEDAL</name>
<evidence type="ECO:0000256" key="1">
    <source>
        <dbReference type="SAM" id="Coils"/>
    </source>
</evidence>
<dbReference type="Gene3D" id="3.30.420.10">
    <property type="entry name" value="Ribonuclease H-like superfamily/Ribonuclease H"/>
    <property type="match status" value="1"/>
</dbReference>
<dbReference type="Pfam" id="PF18701">
    <property type="entry name" value="DUF5641"/>
    <property type="match status" value="1"/>
</dbReference>
<feature type="domain" description="Integrase catalytic" evidence="3">
    <location>
        <begin position="1513"/>
        <end position="1704"/>
    </location>
</feature>
<dbReference type="Pfam" id="PF03564">
    <property type="entry name" value="DUF1759"/>
    <property type="match status" value="1"/>
</dbReference>
<dbReference type="PANTHER" id="PTHR47331">
    <property type="entry name" value="PHD-TYPE DOMAIN-CONTAINING PROTEIN"/>
    <property type="match status" value="1"/>
</dbReference>
<dbReference type="InterPro" id="IPR040676">
    <property type="entry name" value="DUF5641"/>
</dbReference>
<reference evidence="4" key="2">
    <citation type="submission" date="2025-05" db="UniProtKB">
        <authorList>
            <consortium name="EnsemblMetazoa"/>
        </authorList>
    </citation>
    <scope>IDENTIFICATION</scope>
    <source>
        <strain evidence="4">Foshan</strain>
    </source>
</reference>
<dbReference type="Pfam" id="PF05380">
    <property type="entry name" value="Peptidase_A17"/>
    <property type="match status" value="1"/>
</dbReference>